<dbReference type="Proteomes" id="UP000008177">
    <property type="component" value="Unplaced contigs"/>
</dbReference>
<evidence type="ECO:0000313" key="1">
    <source>
        <dbReference type="EMBL" id="CCD34418.1"/>
    </source>
</evidence>
<name>G2YB27_BOTF4</name>
<evidence type="ECO:0000313" key="2">
    <source>
        <dbReference type="Proteomes" id="UP000008177"/>
    </source>
</evidence>
<reference evidence="2" key="1">
    <citation type="journal article" date="2011" name="PLoS Genet.">
        <title>Genomic analysis of the necrotrophic fungal pathogens Sclerotinia sclerotiorum and Botrytis cinerea.</title>
        <authorList>
            <person name="Amselem J."/>
            <person name="Cuomo C.A."/>
            <person name="van Kan J.A."/>
            <person name="Viaud M."/>
            <person name="Benito E.P."/>
            <person name="Couloux A."/>
            <person name="Coutinho P.M."/>
            <person name="de Vries R.P."/>
            <person name="Dyer P.S."/>
            <person name="Fillinger S."/>
            <person name="Fournier E."/>
            <person name="Gout L."/>
            <person name="Hahn M."/>
            <person name="Kohn L."/>
            <person name="Lapalu N."/>
            <person name="Plummer K.M."/>
            <person name="Pradier J.M."/>
            <person name="Quevillon E."/>
            <person name="Sharon A."/>
            <person name="Simon A."/>
            <person name="ten Have A."/>
            <person name="Tudzynski B."/>
            <person name="Tudzynski P."/>
            <person name="Wincker P."/>
            <person name="Andrew M."/>
            <person name="Anthouard V."/>
            <person name="Beever R.E."/>
            <person name="Beffa R."/>
            <person name="Benoit I."/>
            <person name="Bouzid O."/>
            <person name="Brault B."/>
            <person name="Chen Z."/>
            <person name="Choquer M."/>
            <person name="Collemare J."/>
            <person name="Cotton P."/>
            <person name="Danchin E.G."/>
            <person name="Da Silva C."/>
            <person name="Gautier A."/>
            <person name="Giraud C."/>
            <person name="Giraud T."/>
            <person name="Gonzalez C."/>
            <person name="Grossetete S."/>
            <person name="Guldener U."/>
            <person name="Henrissat B."/>
            <person name="Howlett B.J."/>
            <person name="Kodira C."/>
            <person name="Kretschmer M."/>
            <person name="Lappartient A."/>
            <person name="Leroch M."/>
            <person name="Levis C."/>
            <person name="Mauceli E."/>
            <person name="Neuveglise C."/>
            <person name="Oeser B."/>
            <person name="Pearson M."/>
            <person name="Poulain J."/>
            <person name="Poussereau N."/>
            <person name="Quesneville H."/>
            <person name="Rascle C."/>
            <person name="Schumacher J."/>
            <person name="Segurens B."/>
            <person name="Sexton A."/>
            <person name="Silva E."/>
            <person name="Sirven C."/>
            <person name="Soanes D.M."/>
            <person name="Talbot N.J."/>
            <person name="Templeton M."/>
            <person name="Yandava C."/>
            <person name="Yarden O."/>
            <person name="Zeng Q."/>
            <person name="Rollins J.A."/>
            <person name="Lebrun M.H."/>
            <person name="Dickman M."/>
        </authorList>
    </citation>
    <scope>NUCLEOTIDE SEQUENCE [LARGE SCALE GENOMIC DNA]</scope>
    <source>
        <strain evidence="2">T4</strain>
    </source>
</reference>
<sequence>MITYYLLLLTYIQHARITTKCECERWNSLIAPTTSSYLRPVQSLKWSNAERPRYFGTSWAWTWRFSSPEARRSQSRTTTTTTATSEYLLFFQQTL</sequence>
<dbReference type="InParanoid" id="G2YB27"/>
<dbReference type="AlphaFoldDB" id="G2YB27"/>
<organism evidence="1 2">
    <name type="scientific">Botryotinia fuckeliana (strain T4)</name>
    <name type="common">Noble rot fungus</name>
    <name type="synonym">Botrytis cinerea</name>
    <dbReference type="NCBI Taxonomy" id="999810"/>
    <lineage>
        <taxon>Eukaryota</taxon>
        <taxon>Fungi</taxon>
        <taxon>Dikarya</taxon>
        <taxon>Ascomycota</taxon>
        <taxon>Pezizomycotina</taxon>
        <taxon>Leotiomycetes</taxon>
        <taxon>Helotiales</taxon>
        <taxon>Sclerotiniaceae</taxon>
        <taxon>Botrytis</taxon>
    </lineage>
</organism>
<gene>
    <name evidence="1" type="ORF">BofuT4_uP026160.1</name>
</gene>
<protein>
    <submittedName>
        <fullName evidence="1">Uncharacterized protein</fullName>
    </submittedName>
</protein>
<dbReference type="EMBL" id="FQ790309">
    <property type="protein sequence ID" value="CCD34418.1"/>
    <property type="molecule type" value="Genomic_DNA"/>
</dbReference>
<accession>G2YB27</accession>
<proteinExistence type="predicted"/>
<dbReference type="HOGENOM" id="CLU_2372534_0_0_1"/>